<evidence type="ECO:0000313" key="1">
    <source>
        <dbReference type="Proteomes" id="UP000050640"/>
    </source>
</evidence>
<dbReference type="Proteomes" id="UP000050640">
    <property type="component" value="Unplaced"/>
</dbReference>
<proteinExistence type="predicted"/>
<dbReference type="WBParaSite" id="EEL_0000085001-mRNA-1">
    <property type="protein sequence ID" value="EEL_0000085001-mRNA-1"/>
    <property type="gene ID" value="EEL_0000085001"/>
</dbReference>
<reference evidence="2" key="1">
    <citation type="submission" date="2016-04" db="UniProtKB">
        <authorList>
            <consortium name="WormBaseParasite"/>
        </authorList>
    </citation>
    <scope>IDENTIFICATION</scope>
</reference>
<evidence type="ECO:0000313" key="2">
    <source>
        <dbReference type="WBParaSite" id="EEL_0000085001-mRNA-1"/>
    </source>
</evidence>
<name>A0A0R3RHD2_9BILA</name>
<sequence length="231" mass="26857">MIIRRKRAFDLAQIESNLAEEEEQRLRWGLFRIEDSVQLRDKMCRKKCDENLRLGLDMVKVHTALGSISMPSVVDENDLKLFCRLDDQHSWCLRYCGFTIQFNVNDFICKDHFQEMTHLLPCYRHIIPVLKRECGAKRCGPYSNIDNMDIGHARGCHTLICDIKCTANVLIRHCANEYGRKAAHFIMNYTSQQVSFWMKELNDTIANSTVATPSACSRLICHKSDLSECFW</sequence>
<keyword evidence="1" id="KW-1185">Reference proteome</keyword>
<dbReference type="AlphaFoldDB" id="A0A0R3RHD2"/>
<organism evidence="1 2">
    <name type="scientific">Elaeophora elaphi</name>
    <dbReference type="NCBI Taxonomy" id="1147741"/>
    <lineage>
        <taxon>Eukaryota</taxon>
        <taxon>Metazoa</taxon>
        <taxon>Ecdysozoa</taxon>
        <taxon>Nematoda</taxon>
        <taxon>Chromadorea</taxon>
        <taxon>Rhabditida</taxon>
        <taxon>Spirurina</taxon>
        <taxon>Spiruromorpha</taxon>
        <taxon>Filarioidea</taxon>
        <taxon>Onchocercidae</taxon>
        <taxon>Elaeophora</taxon>
    </lineage>
</organism>
<protein>
    <submittedName>
        <fullName evidence="2">CxC6 domain-containing protein</fullName>
    </submittedName>
</protein>
<accession>A0A0R3RHD2</accession>